<feature type="non-terminal residue" evidence="1">
    <location>
        <position position="175"/>
    </location>
</feature>
<dbReference type="EMBL" id="CAJVPV010020706">
    <property type="protein sequence ID" value="CAG8715533.1"/>
    <property type="molecule type" value="Genomic_DNA"/>
</dbReference>
<dbReference type="OrthoDB" id="2430447at2759"/>
<organism evidence="1 2">
    <name type="scientific">Acaulospora morrowiae</name>
    <dbReference type="NCBI Taxonomy" id="94023"/>
    <lineage>
        <taxon>Eukaryota</taxon>
        <taxon>Fungi</taxon>
        <taxon>Fungi incertae sedis</taxon>
        <taxon>Mucoromycota</taxon>
        <taxon>Glomeromycotina</taxon>
        <taxon>Glomeromycetes</taxon>
        <taxon>Diversisporales</taxon>
        <taxon>Acaulosporaceae</taxon>
        <taxon>Acaulospora</taxon>
    </lineage>
</organism>
<protein>
    <submittedName>
        <fullName evidence="1">11671_t:CDS:1</fullName>
    </submittedName>
</protein>
<dbReference type="AlphaFoldDB" id="A0A9N9I0W1"/>
<name>A0A9N9I0W1_9GLOM</name>
<reference evidence="1" key="1">
    <citation type="submission" date="2021-06" db="EMBL/GenBank/DDBJ databases">
        <authorList>
            <person name="Kallberg Y."/>
            <person name="Tangrot J."/>
            <person name="Rosling A."/>
        </authorList>
    </citation>
    <scope>NUCLEOTIDE SEQUENCE</scope>
    <source>
        <strain evidence="1">CL551</strain>
    </source>
</reference>
<sequence>LSPFWSNTPTSEWNGEGYFTSAGFQDFKTAQQSLLSQYNLMKKILSGFPCPEHKKYKERAKYWEGVKENIEIRDQQLKLNLLKQISKVPAYKGQTDEQVNYVVNDIIDGTNNDENISNVGRTKSITTITEIEATGYNIQKKRVGIYIMRVLKDGVYLGTEIDNLRYRQFFKGSIS</sequence>
<accession>A0A9N9I0W1</accession>
<keyword evidence="2" id="KW-1185">Reference proteome</keyword>
<gene>
    <name evidence="1" type="ORF">AMORRO_LOCUS12975</name>
</gene>
<evidence type="ECO:0000313" key="1">
    <source>
        <dbReference type="EMBL" id="CAG8715533.1"/>
    </source>
</evidence>
<evidence type="ECO:0000313" key="2">
    <source>
        <dbReference type="Proteomes" id="UP000789342"/>
    </source>
</evidence>
<comment type="caution">
    <text evidence="1">The sequence shown here is derived from an EMBL/GenBank/DDBJ whole genome shotgun (WGS) entry which is preliminary data.</text>
</comment>
<proteinExistence type="predicted"/>
<dbReference type="Proteomes" id="UP000789342">
    <property type="component" value="Unassembled WGS sequence"/>
</dbReference>